<dbReference type="Gene3D" id="2.40.170.20">
    <property type="entry name" value="TonB-dependent receptor, beta-barrel domain"/>
    <property type="match status" value="1"/>
</dbReference>
<dbReference type="OrthoDB" id="9768177at2"/>
<evidence type="ECO:0000256" key="9">
    <source>
        <dbReference type="RuleBase" id="RU003357"/>
    </source>
</evidence>
<dbReference type="SUPFAM" id="SSF49464">
    <property type="entry name" value="Carboxypeptidase regulatory domain-like"/>
    <property type="match status" value="1"/>
</dbReference>
<dbReference type="InterPro" id="IPR039426">
    <property type="entry name" value="TonB-dep_rcpt-like"/>
</dbReference>
<keyword evidence="13" id="KW-1185">Reference proteome</keyword>
<keyword evidence="2 8" id="KW-0813">Transport</keyword>
<dbReference type="Pfam" id="PF07715">
    <property type="entry name" value="Plug"/>
    <property type="match status" value="1"/>
</dbReference>
<organism evidence="12 13">
    <name type="scientific">Porphyromonas levii</name>
    <dbReference type="NCBI Taxonomy" id="28114"/>
    <lineage>
        <taxon>Bacteria</taxon>
        <taxon>Pseudomonadati</taxon>
        <taxon>Bacteroidota</taxon>
        <taxon>Bacteroidia</taxon>
        <taxon>Bacteroidales</taxon>
        <taxon>Porphyromonadaceae</taxon>
        <taxon>Porphyromonas</taxon>
    </lineage>
</organism>
<dbReference type="InterPro" id="IPR037066">
    <property type="entry name" value="Plug_dom_sf"/>
</dbReference>
<name>A0A4Y8WSX5_9PORP</name>
<evidence type="ECO:0000256" key="6">
    <source>
        <dbReference type="ARBA" id="ARBA00023136"/>
    </source>
</evidence>
<dbReference type="Pfam" id="PF13715">
    <property type="entry name" value="CarbopepD_reg_2"/>
    <property type="match status" value="1"/>
</dbReference>
<keyword evidence="7 8" id="KW-0998">Cell outer membrane</keyword>
<keyword evidence="4 8" id="KW-0812">Transmembrane</keyword>
<comment type="caution">
    <text evidence="12">The sequence shown here is derived from an EMBL/GenBank/DDBJ whole genome shotgun (WGS) entry which is preliminary data.</text>
</comment>
<evidence type="ECO:0000256" key="2">
    <source>
        <dbReference type="ARBA" id="ARBA00022448"/>
    </source>
</evidence>
<evidence type="ECO:0000313" key="13">
    <source>
        <dbReference type="Proteomes" id="UP000297225"/>
    </source>
</evidence>
<dbReference type="PROSITE" id="PS52016">
    <property type="entry name" value="TONB_DEPENDENT_REC_3"/>
    <property type="match status" value="1"/>
</dbReference>
<dbReference type="InterPro" id="IPR012910">
    <property type="entry name" value="Plug_dom"/>
</dbReference>
<dbReference type="InterPro" id="IPR008969">
    <property type="entry name" value="CarboxyPept-like_regulatory"/>
</dbReference>
<evidence type="ECO:0000259" key="10">
    <source>
        <dbReference type="Pfam" id="PF00593"/>
    </source>
</evidence>
<evidence type="ECO:0000256" key="1">
    <source>
        <dbReference type="ARBA" id="ARBA00004571"/>
    </source>
</evidence>
<proteinExistence type="inferred from homology"/>
<dbReference type="EMBL" id="SPNC01000013">
    <property type="protein sequence ID" value="TFH96773.1"/>
    <property type="molecule type" value="Genomic_DNA"/>
</dbReference>
<dbReference type="Pfam" id="PF00593">
    <property type="entry name" value="TonB_dep_Rec_b-barrel"/>
    <property type="match status" value="1"/>
</dbReference>
<dbReference type="NCBIfam" id="TIGR04056">
    <property type="entry name" value="OMP_RagA_SusC"/>
    <property type="match status" value="1"/>
</dbReference>
<evidence type="ECO:0000256" key="7">
    <source>
        <dbReference type="ARBA" id="ARBA00023237"/>
    </source>
</evidence>
<dbReference type="Proteomes" id="UP000297225">
    <property type="component" value="Unassembled WGS sequence"/>
</dbReference>
<dbReference type="NCBIfam" id="TIGR04057">
    <property type="entry name" value="SusC_RagA_signa"/>
    <property type="match status" value="1"/>
</dbReference>
<evidence type="ECO:0000256" key="5">
    <source>
        <dbReference type="ARBA" id="ARBA00023077"/>
    </source>
</evidence>
<feature type="domain" description="TonB-dependent receptor-like beta-barrel" evidence="10">
    <location>
        <begin position="419"/>
        <end position="791"/>
    </location>
</feature>
<comment type="similarity">
    <text evidence="8 9">Belongs to the TonB-dependent receptor family.</text>
</comment>
<keyword evidence="6 8" id="KW-0472">Membrane</keyword>
<dbReference type="STRING" id="1122973.GCA_000379925_01408"/>
<accession>A0A4Y8WSX5</accession>
<evidence type="ECO:0000256" key="8">
    <source>
        <dbReference type="PROSITE-ProRule" id="PRU01360"/>
    </source>
</evidence>
<protein>
    <submittedName>
        <fullName evidence="12">SusC/RagA family TonB-linked outer membrane protein</fullName>
    </submittedName>
</protein>
<keyword evidence="3 8" id="KW-1134">Transmembrane beta strand</keyword>
<dbReference type="AlphaFoldDB" id="A0A4Y8WSX5"/>
<dbReference type="GO" id="GO:0009279">
    <property type="term" value="C:cell outer membrane"/>
    <property type="evidence" value="ECO:0007669"/>
    <property type="project" value="UniProtKB-SubCell"/>
</dbReference>
<dbReference type="Gene3D" id="2.60.40.1120">
    <property type="entry name" value="Carboxypeptidase-like, regulatory domain"/>
    <property type="match status" value="1"/>
</dbReference>
<evidence type="ECO:0000313" key="12">
    <source>
        <dbReference type="EMBL" id="TFH96773.1"/>
    </source>
</evidence>
<keyword evidence="5 9" id="KW-0798">TonB box</keyword>
<gene>
    <name evidence="12" type="ORF">E4P47_01660</name>
</gene>
<evidence type="ECO:0000259" key="11">
    <source>
        <dbReference type="Pfam" id="PF07715"/>
    </source>
</evidence>
<dbReference type="SUPFAM" id="SSF56935">
    <property type="entry name" value="Porins"/>
    <property type="match status" value="1"/>
</dbReference>
<reference evidence="12 13" key="1">
    <citation type="submission" date="2019-03" db="EMBL/GenBank/DDBJ databases">
        <title>Porphyromonas levii Isolated from the Uterus of Dairy Cows.</title>
        <authorList>
            <person name="Francis A.M."/>
        </authorList>
    </citation>
    <scope>NUCLEOTIDE SEQUENCE [LARGE SCALE GENOMIC DNA]</scope>
    <source>
        <strain evidence="12 13">AF5678</strain>
    </source>
</reference>
<sequence length="1014" mass="111729">MNLSQKSWLKGMCILLLSLLAPAAFAQTITVKGVVTDATHNEPVIGATVMLVQDTSKGMLTNLDGAFTLSGVPSNGTLRVSYVGYKTVEVPINGKTTINIVLQEDSELLDEVVVTALGIKRSEKALSYNVQKLKSEVVNTVKDANFINSLNGKVAGVNITKSSAGIGGATKVVMRGSKSIAGNNNVLYVVDGMPIGNQNIAGDGGVYGRPGGGEGISDFNPDDIESMSVLTGPSAAALYGASAANGVIIINTKKGAVGKLRVNLSSNTEFMTPGVMPEFQNTYGNRPNSYRSWGDKLATPSPFNPVDFFQTGFQTINSVNLSGGTEKNQTFVSVATTHSRGIIPNNEYFRYNFTGRNTSSFFDDRLHVDISGSYVLQGDQNMMSGGRYFNPLRPIYLFPRGEDFENVKVWERMDPSRNIMTQYWPYGDQGEDFENPYWIVNREMFTNHKHRYMFNASMVYDITDWLNVSGRVRIDNTYSDRRTRFYATTRPLFTGEESLENAKGSYGHNEERYKQTYADLMFNINKQFDEDWNLTANVGSSFDDHYITGMGIGARLKTVPNLFSAANLDPESRSTGGESYSRTRNIALFASAEIGWKNMLYLTATGRSDWASQLVSNGKTPAIFYPSIGLSAVISEMMQMPQFVSYLKVRGSFTEVGSPISMQGITPGSITYSMSGGQVKPISSYPYPEFRPERTRSYELGLNGRFFNGTVNLDATIYQSNTYNQTFRQTLSASSGYTDFYVQAGDIRNRGIELAAGYTNTWGKVFFSTNLTYTRNINRVMQLVKGYTNPIDGTQFDIEVLQDPKYMRPGDSMSDIFVRGILVKGKDGRFIEEGDGYKIDKSQFIKVGKSDPDFMMGWNNTISAYGVSLSFLINARVGGLVSSGTQAAMDAFGVSKVTADARNLGYVLVDGEKYDPERYYNTIGNNSLAAYYMYSATNIKLQELSLGYTFPKEWFKGVVNNFSISLIGRNLLSIYRAAPYDTDMSGGTGTYSGGGDYFMPPSMKSLGFSVKVGL</sequence>
<dbReference type="InterPro" id="IPR023997">
    <property type="entry name" value="TonB-dep_OMP_SusC/RagA_CS"/>
</dbReference>
<feature type="domain" description="TonB-dependent receptor plug" evidence="11">
    <location>
        <begin position="125"/>
        <end position="247"/>
    </location>
</feature>
<evidence type="ECO:0000256" key="3">
    <source>
        <dbReference type="ARBA" id="ARBA00022452"/>
    </source>
</evidence>
<dbReference type="InterPro" id="IPR000531">
    <property type="entry name" value="Beta-barrel_TonB"/>
</dbReference>
<dbReference type="InterPro" id="IPR036942">
    <property type="entry name" value="Beta-barrel_TonB_sf"/>
</dbReference>
<comment type="subcellular location">
    <subcellularLocation>
        <location evidence="1 8">Cell outer membrane</location>
        <topology evidence="1 8">Multi-pass membrane protein</topology>
    </subcellularLocation>
</comment>
<evidence type="ECO:0000256" key="4">
    <source>
        <dbReference type="ARBA" id="ARBA00022692"/>
    </source>
</evidence>
<dbReference type="RefSeq" id="WP_134849601.1">
    <property type="nucleotide sequence ID" value="NZ_CP197400.1"/>
</dbReference>
<dbReference type="InterPro" id="IPR023996">
    <property type="entry name" value="TonB-dep_OMP_SusC/RagA"/>
</dbReference>
<dbReference type="Gene3D" id="2.170.130.10">
    <property type="entry name" value="TonB-dependent receptor, plug domain"/>
    <property type="match status" value="1"/>
</dbReference>